<feature type="chain" id="PRO_5046671838" evidence="2">
    <location>
        <begin position="27"/>
        <end position="108"/>
    </location>
</feature>
<keyword evidence="4" id="KW-1185">Reference proteome</keyword>
<dbReference type="Proteomes" id="UP001554047">
    <property type="component" value="Unassembled WGS sequence"/>
</dbReference>
<gene>
    <name evidence="3" type="ORF">AB1I55_10970</name>
</gene>
<evidence type="ECO:0000313" key="3">
    <source>
        <dbReference type="EMBL" id="MEW3466614.1"/>
    </source>
</evidence>
<feature type="signal peptide" evidence="2">
    <location>
        <begin position="1"/>
        <end position="26"/>
    </location>
</feature>
<accession>A0ABV3MGP2</accession>
<keyword evidence="2" id="KW-0732">Signal</keyword>
<dbReference type="RefSeq" id="WP_230322008.1">
    <property type="nucleotide sequence ID" value="NZ_JBDKDV010000015.1"/>
</dbReference>
<keyword evidence="1" id="KW-1133">Transmembrane helix</keyword>
<keyword evidence="1" id="KW-0812">Transmembrane</keyword>
<organism evidence="3 4">
    <name type="scientific">Enterococcus entomosocium</name>
    <dbReference type="NCBI Taxonomy" id="3034352"/>
    <lineage>
        <taxon>Bacteria</taxon>
        <taxon>Bacillati</taxon>
        <taxon>Bacillota</taxon>
        <taxon>Bacilli</taxon>
        <taxon>Lactobacillales</taxon>
        <taxon>Enterococcaceae</taxon>
        <taxon>Enterococcus</taxon>
    </lineage>
</organism>
<evidence type="ECO:0000256" key="1">
    <source>
        <dbReference type="SAM" id="Phobius"/>
    </source>
</evidence>
<dbReference type="EMBL" id="JBFDTB010000017">
    <property type="protein sequence ID" value="MEW3466614.1"/>
    <property type="molecule type" value="Genomic_DNA"/>
</dbReference>
<sequence length="108" mass="11902">MKLKNVRVFGLLCLLFALCLPISAQATQVQSTEIEGTVGFTGVYEPIGTPDPKPPELILKPPTTGTLKPGGSLPQTNSETHSWLMWLGLLLVGFVFYMRKRTKQQNTN</sequence>
<proteinExistence type="predicted"/>
<reference evidence="3 4" key="1">
    <citation type="submission" date="2024-05" db="EMBL/GenBank/DDBJ databases">
        <title>Human gut microbiome strain richness.</title>
        <authorList>
            <person name="Chen-Liaw A."/>
        </authorList>
    </citation>
    <scope>NUCLEOTIDE SEQUENCE [LARGE SCALE GENOMIC DNA]</scope>
    <source>
        <strain evidence="3 4">J1100102st1_G3_J1100102_180507</strain>
    </source>
</reference>
<evidence type="ECO:0000256" key="2">
    <source>
        <dbReference type="SAM" id="SignalP"/>
    </source>
</evidence>
<evidence type="ECO:0000313" key="4">
    <source>
        <dbReference type="Proteomes" id="UP001554047"/>
    </source>
</evidence>
<comment type="caution">
    <text evidence="3">The sequence shown here is derived from an EMBL/GenBank/DDBJ whole genome shotgun (WGS) entry which is preliminary data.</text>
</comment>
<feature type="transmembrane region" description="Helical" evidence="1">
    <location>
        <begin position="80"/>
        <end position="98"/>
    </location>
</feature>
<keyword evidence="1" id="KW-0472">Membrane</keyword>
<protein>
    <submittedName>
        <fullName evidence="3">LPXTG cell wall anchor domain-containing protein</fullName>
    </submittedName>
</protein>
<dbReference type="NCBIfam" id="TIGR01167">
    <property type="entry name" value="LPXTG_anchor"/>
    <property type="match status" value="1"/>
</dbReference>
<name>A0ABV3MGP2_9ENTE</name>